<dbReference type="SUPFAM" id="SSF51735">
    <property type="entry name" value="NAD(P)-binding Rossmann-fold domains"/>
    <property type="match status" value="1"/>
</dbReference>
<dbReference type="Proteomes" id="UP001175353">
    <property type="component" value="Unassembled WGS sequence"/>
</dbReference>
<dbReference type="PANTHER" id="PTHR44229">
    <property type="entry name" value="15-HYDROXYPROSTAGLANDIN DEHYDROGENASE [NAD(+)]"/>
    <property type="match status" value="1"/>
</dbReference>
<evidence type="ECO:0000256" key="2">
    <source>
        <dbReference type="ARBA" id="ARBA00022857"/>
    </source>
</evidence>
<evidence type="ECO:0000256" key="3">
    <source>
        <dbReference type="ARBA" id="ARBA00023002"/>
    </source>
</evidence>
<dbReference type="GO" id="GO:0016616">
    <property type="term" value="F:oxidoreductase activity, acting on the CH-OH group of donors, NAD or NADP as acceptor"/>
    <property type="evidence" value="ECO:0007669"/>
    <property type="project" value="TreeGrafter"/>
</dbReference>
<comment type="similarity">
    <text evidence="1">Belongs to the short-chain dehydrogenases/reductases (SDR) family.</text>
</comment>
<keyword evidence="2" id="KW-0521">NADP</keyword>
<proteinExistence type="inferred from homology"/>
<keyword evidence="3" id="KW-0560">Oxidoreductase</keyword>
<dbReference type="InterPro" id="IPR020904">
    <property type="entry name" value="Sc_DH/Rdtase_CS"/>
</dbReference>
<name>A0AAN6H8U3_9PEZI</name>
<gene>
    <name evidence="4" type="ORF">LTR91_020700</name>
</gene>
<keyword evidence="5" id="KW-1185">Reference proteome</keyword>
<dbReference type="Gene3D" id="3.40.50.720">
    <property type="entry name" value="NAD(P)-binding Rossmann-like Domain"/>
    <property type="match status" value="1"/>
</dbReference>
<comment type="caution">
    <text evidence="4">The sequence shown here is derived from an EMBL/GenBank/DDBJ whole genome shotgun (WGS) entry which is preliminary data.</text>
</comment>
<dbReference type="InterPro" id="IPR002347">
    <property type="entry name" value="SDR_fam"/>
</dbReference>
<evidence type="ECO:0000256" key="1">
    <source>
        <dbReference type="ARBA" id="ARBA00006484"/>
    </source>
</evidence>
<sequence length="338" mass="36204">MAATTAPTPFSVDGKTAIVTGAGSGINYCFAKLLLSRHCNIVIADLSLRPEAQKLVDEYSSPTGKARAVFVKTNVVQWPELENMFVVAEKEFGGADIVRLSPSQSSKTTPSLTTSLPGMPWSRYLRTALDQFLAPGTPQCKDSPHPPSGIGHYALLDINLTHPIRCTQLAIARWLNPGPHSKVGKASLANPKRVVHISSIAGQTPSFSTPMYVASKHAISGFIRSLAQLDTVGIRVNGVAPGIIKTPLWTDHPEKLQMLDSAQDAWVEPSEVAEAMLRCCEDDSVVGGWVLEVGKGQTRNVEWRDDPGPRGAGMSAGNAEKAVGEVFGWLGEEGWGVV</sequence>
<evidence type="ECO:0000313" key="5">
    <source>
        <dbReference type="Proteomes" id="UP001175353"/>
    </source>
</evidence>
<dbReference type="PRINTS" id="PR00081">
    <property type="entry name" value="GDHRDH"/>
</dbReference>
<dbReference type="PANTHER" id="PTHR44229:SF4">
    <property type="entry name" value="15-HYDROXYPROSTAGLANDIN DEHYDROGENASE [NAD(+)]"/>
    <property type="match status" value="1"/>
</dbReference>
<dbReference type="PROSITE" id="PS00061">
    <property type="entry name" value="ADH_SHORT"/>
    <property type="match status" value="1"/>
</dbReference>
<accession>A0AAN6H8U3</accession>
<dbReference type="EMBL" id="JAUJLE010000347">
    <property type="protein sequence ID" value="KAK0959692.1"/>
    <property type="molecule type" value="Genomic_DNA"/>
</dbReference>
<dbReference type="AlphaFoldDB" id="A0AAN6H8U3"/>
<evidence type="ECO:0000313" key="4">
    <source>
        <dbReference type="EMBL" id="KAK0959692.1"/>
    </source>
</evidence>
<organism evidence="4 5">
    <name type="scientific">Friedmanniomyces endolithicus</name>
    <dbReference type="NCBI Taxonomy" id="329885"/>
    <lineage>
        <taxon>Eukaryota</taxon>
        <taxon>Fungi</taxon>
        <taxon>Dikarya</taxon>
        <taxon>Ascomycota</taxon>
        <taxon>Pezizomycotina</taxon>
        <taxon>Dothideomycetes</taxon>
        <taxon>Dothideomycetidae</taxon>
        <taxon>Mycosphaerellales</taxon>
        <taxon>Teratosphaeriaceae</taxon>
        <taxon>Friedmanniomyces</taxon>
    </lineage>
</organism>
<reference evidence="4" key="1">
    <citation type="submission" date="2023-06" db="EMBL/GenBank/DDBJ databases">
        <title>Black Yeasts Isolated from many extreme environments.</title>
        <authorList>
            <person name="Coleine C."/>
            <person name="Stajich J.E."/>
            <person name="Selbmann L."/>
        </authorList>
    </citation>
    <scope>NUCLEOTIDE SEQUENCE</scope>
    <source>
        <strain evidence="4">CCFEE 5200</strain>
    </source>
</reference>
<dbReference type="Pfam" id="PF00106">
    <property type="entry name" value="adh_short"/>
    <property type="match status" value="2"/>
</dbReference>
<dbReference type="GO" id="GO:0005737">
    <property type="term" value="C:cytoplasm"/>
    <property type="evidence" value="ECO:0007669"/>
    <property type="project" value="TreeGrafter"/>
</dbReference>
<dbReference type="InterPro" id="IPR036291">
    <property type="entry name" value="NAD(P)-bd_dom_sf"/>
</dbReference>
<protein>
    <recommendedName>
        <fullName evidence="6">NAD(P)-binding protein</fullName>
    </recommendedName>
</protein>
<evidence type="ECO:0008006" key="6">
    <source>
        <dbReference type="Google" id="ProtNLM"/>
    </source>
</evidence>